<dbReference type="CDD" id="cd02440">
    <property type="entry name" value="AdoMet_MTases"/>
    <property type="match status" value="1"/>
</dbReference>
<dbReference type="InterPro" id="IPR013216">
    <property type="entry name" value="Methyltransf_11"/>
</dbReference>
<dbReference type="PANTHER" id="PTHR44942:SF4">
    <property type="entry name" value="METHYLTRANSFERASE TYPE 11 DOMAIN-CONTAINING PROTEIN"/>
    <property type="match status" value="1"/>
</dbReference>
<dbReference type="GO" id="GO:0008757">
    <property type="term" value="F:S-adenosylmethionine-dependent methyltransferase activity"/>
    <property type="evidence" value="ECO:0007669"/>
    <property type="project" value="InterPro"/>
</dbReference>
<evidence type="ECO:0000256" key="1">
    <source>
        <dbReference type="ARBA" id="ARBA00008361"/>
    </source>
</evidence>
<dbReference type="RefSeq" id="WP_181550547.1">
    <property type="nucleotide sequence ID" value="NZ_JACDUS010000002.1"/>
</dbReference>
<feature type="transmembrane region" description="Helical" evidence="4">
    <location>
        <begin position="18"/>
        <end position="35"/>
    </location>
</feature>
<dbReference type="Pfam" id="PF08241">
    <property type="entry name" value="Methyltransf_11"/>
    <property type="match status" value="1"/>
</dbReference>
<dbReference type="InterPro" id="IPR029063">
    <property type="entry name" value="SAM-dependent_MTases_sf"/>
</dbReference>
<comment type="similarity">
    <text evidence="1">Belongs to the methyltransferase superfamily.</text>
</comment>
<evidence type="ECO:0000313" key="6">
    <source>
        <dbReference type="EMBL" id="MBA2880900.1"/>
    </source>
</evidence>
<dbReference type="SUPFAM" id="SSF53335">
    <property type="entry name" value="S-adenosyl-L-methionine-dependent methyltransferases"/>
    <property type="match status" value="1"/>
</dbReference>
<gene>
    <name evidence="6" type="ORF">HNR65_001218</name>
</gene>
<evidence type="ECO:0000259" key="5">
    <source>
        <dbReference type="Pfam" id="PF08241"/>
    </source>
</evidence>
<keyword evidence="4" id="KW-0812">Transmembrane</keyword>
<evidence type="ECO:0000256" key="4">
    <source>
        <dbReference type="SAM" id="Phobius"/>
    </source>
</evidence>
<organism evidence="6 7">
    <name type="scientific">Desulfosalsimonas propionicica</name>
    <dbReference type="NCBI Taxonomy" id="332175"/>
    <lineage>
        <taxon>Bacteria</taxon>
        <taxon>Pseudomonadati</taxon>
        <taxon>Thermodesulfobacteriota</taxon>
        <taxon>Desulfobacteria</taxon>
        <taxon>Desulfobacterales</taxon>
        <taxon>Desulfosalsimonadaceae</taxon>
        <taxon>Desulfosalsimonas</taxon>
    </lineage>
</organism>
<keyword evidence="2 6" id="KW-0489">Methyltransferase</keyword>
<sequence>MTQNKRNSFEFFNLPEKFSVAVLTLSFILLIGPYLEGLDFGVFKIPTFAADTKKVLQYLGPPLFIFVILLFVRFWKSPDTSDTKEIKEVESNSKFRLQSISDIVKNEARKNGINIDGIHIGDRLTISDLERICTKTYYPNQPSNGTCTLLENARGMAFTKKYAEPKEDEKLVNISQIKLEGLKQWEAYFWDLLKDLGINDLSHIDILNVGIGNGYADYELFKNVPRFKAVDISPEALNYAANKLSNMQYYVCSAENLFQVPNGSIDLYLSFRTFQSTLFDRRAAVHEAYRVLRKGGIAIISVPVLYLKKNGEVLQGLIPPGSYEPNLDYATAIADRIKDYMDIMNFKEVDIDSRSPFEIYICGKR</sequence>
<keyword evidence="4" id="KW-0472">Membrane</keyword>
<comment type="caution">
    <text evidence="6">The sequence shown here is derived from an EMBL/GenBank/DDBJ whole genome shotgun (WGS) entry which is preliminary data.</text>
</comment>
<protein>
    <submittedName>
        <fullName evidence="6">SAM-dependent methyltransferase</fullName>
    </submittedName>
</protein>
<name>A0A7W0C884_9BACT</name>
<dbReference type="GO" id="GO:0032259">
    <property type="term" value="P:methylation"/>
    <property type="evidence" value="ECO:0007669"/>
    <property type="project" value="UniProtKB-KW"/>
</dbReference>
<dbReference type="EMBL" id="JACDUS010000002">
    <property type="protein sequence ID" value="MBA2880900.1"/>
    <property type="molecule type" value="Genomic_DNA"/>
</dbReference>
<evidence type="ECO:0000256" key="2">
    <source>
        <dbReference type="ARBA" id="ARBA00022603"/>
    </source>
</evidence>
<dbReference type="InterPro" id="IPR051052">
    <property type="entry name" value="Diverse_substrate_MTase"/>
</dbReference>
<evidence type="ECO:0000313" key="7">
    <source>
        <dbReference type="Proteomes" id="UP000525298"/>
    </source>
</evidence>
<accession>A0A7W0C884</accession>
<feature type="domain" description="Methyltransferase type 11" evidence="5">
    <location>
        <begin position="207"/>
        <end position="300"/>
    </location>
</feature>
<dbReference type="PANTHER" id="PTHR44942">
    <property type="entry name" value="METHYLTRANSF_11 DOMAIN-CONTAINING PROTEIN"/>
    <property type="match status" value="1"/>
</dbReference>
<keyword evidence="4" id="KW-1133">Transmembrane helix</keyword>
<dbReference type="Proteomes" id="UP000525298">
    <property type="component" value="Unassembled WGS sequence"/>
</dbReference>
<dbReference type="Gene3D" id="3.40.50.150">
    <property type="entry name" value="Vaccinia Virus protein VP39"/>
    <property type="match status" value="1"/>
</dbReference>
<keyword evidence="7" id="KW-1185">Reference proteome</keyword>
<keyword evidence="3 6" id="KW-0808">Transferase</keyword>
<reference evidence="6 7" key="1">
    <citation type="submission" date="2020-07" db="EMBL/GenBank/DDBJ databases">
        <title>Genomic Encyclopedia of Type Strains, Phase IV (KMG-IV): sequencing the most valuable type-strain genomes for metagenomic binning, comparative biology and taxonomic classification.</title>
        <authorList>
            <person name="Goeker M."/>
        </authorList>
    </citation>
    <scope>NUCLEOTIDE SEQUENCE [LARGE SCALE GENOMIC DNA]</scope>
    <source>
        <strain evidence="6 7">DSM 17721</strain>
    </source>
</reference>
<proteinExistence type="inferred from homology"/>
<dbReference type="AlphaFoldDB" id="A0A7W0C884"/>
<feature type="transmembrane region" description="Helical" evidence="4">
    <location>
        <begin position="55"/>
        <end position="75"/>
    </location>
</feature>
<evidence type="ECO:0000256" key="3">
    <source>
        <dbReference type="ARBA" id="ARBA00022679"/>
    </source>
</evidence>